<keyword evidence="3 8" id="KW-0808">Transferase</keyword>
<comment type="pathway">
    <text evidence="8">Aminoacyl-tRNA biosynthesis; selenocysteinyl-tRNA(Sec) biosynthesis; selenocysteinyl-tRNA(Sec) from L-seryl-tRNA(Sec) (bacterial route): step 1/1.</text>
</comment>
<dbReference type="InterPro" id="IPR018319">
    <property type="entry name" value="SelA-like"/>
</dbReference>
<gene>
    <name evidence="8" type="primary">selA</name>
    <name evidence="12" type="ORF">SAMN05421748_14734</name>
</gene>
<evidence type="ECO:0000256" key="3">
    <source>
        <dbReference type="ARBA" id="ARBA00022679"/>
    </source>
</evidence>
<protein>
    <recommendedName>
        <fullName evidence="8">L-seryl-tRNA(Sec) selenium transferase</fullName>
        <ecNumber evidence="8">2.9.1.1</ecNumber>
    </recommendedName>
    <alternativeName>
        <fullName evidence="8">Selenocysteine synthase</fullName>
        <shortName evidence="8">Sec synthase</shortName>
    </alternativeName>
    <alternativeName>
        <fullName evidence="8">Selenocysteinyl-tRNA(Sec) synthase</fullName>
    </alternativeName>
</protein>
<proteinExistence type="inferred from homology"/>
<dbReference type="InterPro" id="IPR015421">
    <property type="entry name" value="PyrdxlP-dep_Trfase_major"/>
</dbReference>
<dbReference type="Gene3D" id="3.90.1150.180">
    <property type="match status" value="1"/>
</dbReference>
<dbReference type="PANTHER" id="PTHR32328">
    <property type="entry name" value="L-SERYL-TRNA(SEC) SELENIUM TRANSFERASE"/>
    <property type="match status" value="1"/>
</dbReference>
<keyword evidence="4 8" id="KW-0663">Pyridoxal phosphate</keyword>
<dbReference type="InterPro" id="IPR004534">
    <property type="entry name" value="SelA_trans"/>
</dbReference>
<evidence type="ECO:0000256" key="7">
    <source>
        <dbReference type="ARBA" id="ARBA00044507"/>
    </source>
</evidence>
<evidence type="ECO:0000256" key="1">
    <source>
        <dbReference type="ARBA" id="ARBA00001933"/>
    </source>
</evidence>
<evidence type="ECO:0000313" key="13">
    <source>
        <dbReference type="Proteomes" id="UP000219612"/>
    </source>
</evidence>
<feature type="region of interest" description="Disordered" evidence="10">
    <location>
        <begin position="480"/>
        <end position="543"/>
    </location>
</feature>
<feature type="compositionally biased region" description="Gly residues" evidence="10">
    <location>
        <begin position="524"/>
        <end position="543"/>
    </location>
</feature>
<dbReference type="NCBIfam" id="TIGR00474">
    <property type="entry name" value="selA"/>
    <property type="match status" value="1"/>
</dbReference>
<dbReference type="Pfam" id="PF03841">
    <property type="entry name" value="SelA"/>
    <property type="match status" value="1"/>
</dbReference>
<evidence type="ECO:0000256" key="9">
    <source>
        <dbReference type="PIRSR" id="PIRSR618319-50"/>
    </source>
</evidence>
<keyword evidence="13" id="KW-1185">Reference proteome</keyword>
<dbReference type="UniPathway" id="UPA00906">
    <property type="reaction ID" value="UER00896"/>
</dbReference>
<comment type="function">
    <text evidence="8">Converts seryl-tRNA(Sec) to selenocysteinyl-tRNA(Sec) required for selenoprotein biosynthesis.</text>
</comment>
<dbReference type="Proteomes" id="UP000219612">
    <property type="component" value="Unassembled WGS sequence"/>
</dbReference>
<dbReference type="Pfam" id="PF12390">
    <property type="entry name" value="Se-cys_synth_N"/>
    <property type="match status" value="1"/>
</dbReference>
<feature type="region of interest" description="Disordered" evidence="10">
    <location>
        <begin position="1"/>
        <end position="28"/>
    </location>
</feature>
<dbReference type="GO" id="GO:0005737">
    <property type="term" value="C:cytoplasm"/>
    <property type="evidence" value="ECO:0007669"/>
    <property type="project" value="UniProtKB-SubCell"/>
</dbReference>
<dbReference type="GO" id="GO:0001717">
    <property type="term" value="P:conversion of seryl-tRNAsec to selenocys-tRNAsec"/>
    <property type="evidence" value="ECO:0007669"/>
    <property type="project" value="UniProtKB-UniRule"/>
</dbReference>
<reference evidence="12 13" key="1">
    <citation type="submission" date="2017-09" db="EMBL/GenBank/DDBJ databases">
        <authorList>
            <person name="Ehlers B."/>
            <person name="Leendertz F.H."/>
        </authorList>
    </citation>
    <scope>NUCLEOTIDE SEQUENCE [LARGE SCALE GENOMIC DNA]</scope>
    <source>
        <strain evidence="12 13">CGMCC 4.6857</strain>
    </source>
</reference>
<dbReference type="GO" id="GO:0004125">
    <property type="term" value="F:L-seryl-tRNA(Sec) selenium transferase activity"/>
    <property type="evidence" value="ECO:0007669"/>
    <property type="project" value="UniProtKB-UniRule"/>
</dbReference>
<dbReference type="HAMAP" id="MF_00423">
    <property type="entry name" value="SelA"/>
    <property type="match status" value="1"/>
</dbReference>
<dbReference type="EMBL" id="OBDY01000047">
    <property type="protein sequence ID" value="SNY73550.1"/>
    <property type="molecule type" value="Genomic_DNA"/>
</dbReference>
<evidence type="ECO:0000256" key="8">
    <source>
        <dbReference type="HAMAP-Rule" id="MF_00423"/>
    </source>
</evidence>
<evidence type="ECO:0000259" key="11">
    <source>
        <dbReference type="Pfam" id="PF12390"/>
    </source>
</evidence>
<comment type="cofactor">
    <cofactor evidence="1 8 9">
        <name>pyridoxal 5'-phosphate</name>
        <dbReference type="ChEBI" id="CHEBI:597326"/>
    </cofactor>
</comment>
<dbReference type="AlphaFoldDB" id="A0A285KLR2"/>
<dbReference type="EC" id="2.9.1.1" evidence="8"/>
<evidence type="ECO:0000256" key="4">
    <source>
        <dbReference type="ARBA" id="ARBA00022898"/>
    </source>
</evidence>
<dbReference type="PANTHER" id="PTHR32328:SF0">
    <property type="entry name" value="L-SERYL-TRNA(SEC) SELENIUM TRANSFERASE"/>
    <property type="match status" value="1"/>
</dbReference>
<dbReference type="InterPro" id="IPR025862">
    <property type="entry name" value="SelA_trans_N_dom"/>
</dbReference>
<comment type="subcellular location">
    <subcellularLocation>
        <location evidence="8">Cytoplasm</location>
    </subcellularLocation>
</comment>
<keyword evidence="5 8" id="KW-0648">Protein biosynthesis</keyword>
<feature type="compositionally biased region" description="Basic and acidic residues" evidence="10">
    <location>
        <begin position="10"/>
        <end position="27"/>
    </location>
</feature>
<feature type="modified residue" description="N6-(pyridoxal phosphate)lysine" evidence="8 9">
    <location>
        <position position="291"/>
    </location>
</feature>
<organism evidence="12 13">
    <name type="scientific">Paractinoplanes atraurantiacus</name>
    <dbReference type="NCBI Taxonomy" id="1036182"/>
    <lineage>
        <taxon>Bacteria</taxon>
        <taxon>Bacillati</taxon>
        <taxon>Actinomycetota</taxon>
        <taxon>Actinomycetes</taxon>
        <taxon>Micromonosporales</taxon>
        <taxon>Micromonosporaceae</taxon>
        <taxon>Paractinoplanes</taxon>
    </lineage>
</organism>
<feature type="domain" description="L-seryl-tRNA selenium transferase N-terminal" evidence="11">
    <location>
        <begin position="22"/>
        <end position="61"/>
    </location>
</feature>
<evidence type="ECO:0000256" key="2">
    <source>
        <dbReference type="ARBA" id="ARBA00022490"/>
    </source>
</evidence>
<accession>A0A285KLR2</accession>
<dbReference type="SUPFAM" id="SSF53383">
    <property type="entry name" value="PLP-dependent transferases"/>
    <property type="match status" value="1"/>
</dbReference>
<evidence type="ECO:0000256" key="10">
    <source>
        <dbReference type="SAM" id="MobiDB-lite"/>
    </source>
</evidence>
<evidence type="ECO:0000256" key="6">
    <source>
        <dbReference type="ARBA" id="ARBA00023266"/>
    </source>
</evidence>
<keyword evidence="2 8" id="KW-0963">Cytoplasm</keyword>
<comment type="catalytic activity">
    <reaction evidence="8">
        <text>L-seryl-tRNA(Sec) + selenophosphate + H(+) = L-selenocysteinyl-tRNA(Sec) + phosphate</text>
        <dbReference type="Rhea" id="RHEA:22728"/>
        <dbReference type="Rhea" id="RHEA-COMP:9742"/>
        <dbReference type="Rhea" id="RHEA-COMP:9743"/>
        <dbReference type="ChEBI" id="CHEBI:15378"/>
        <dbReference type="ChEBI" id="CHEBI:16144"/>
        <dbReference type="ChEBI" id="CHEBI:43474"/>
        <dbReference type="ChEBI" id="CHEBI:78533"/>
        <dbReference type="ChEBI" id="CHEBI:78573"/>
        <dbReference type="EC" id="2.9.1.1"/>
    </reaction>
</comment>
<keyword evidence="6 8" id="KW-0711">Selenium</keyword>
<dbReference type="Gene3D" id="3.40.640.10">
    <property type="entry name" value="Type I PLP-dependent aspartate aminotransferase-like (Major domain)"/>
    <property type="match status" value="1"/>
</dbReference>
<dbReference type="GO" id="GO:0001514">
    <property type="term" value="P:selenocysteine incorporation"/>
    <property type="evidence" value="ECO:0007669"/>
    <property type="project" value="UniProtKB-UniRule"/>
</dbReference>
<evidence type="ECO:0000256" key="5">
    <source>
        <dbReference type="ARBA" id="ARBA00022917"/>
    </source>
</evidence>
<evidence type="ECO:0000313" key="12">
    <source>
        <dbReference type="EMBL" id="SNY73550.1"/>
    </source>
</evidence>
<dbReference type="InterPro" id="IPR015424">
    <property type="entry name" value="PyrdxlP-dep_Trfase"/>
</dbReference>
<name>A0A285KLR2_9ACTN</name>
<comment type="similarity">
    <text evidence="7 8">Belongs to the SelA family.</text>
</comment>
<sequence length="543" mass="54455">MPQDPNATSRDPHRTAASVDPRRRVPRTDAVLADPQLIAAAETVGRPAVKAAVVAALQRVREGELPPAGAVDAALAALPRGPRPVLNATGVVLHTNLGRAALSTAARDAVAAASGHTDVELDLETGRRARRGRATLAALAAAVPAAGDVHVVNNGAAALVLAATALAAGREIIVSRGEMVEIGDGFRLPDLLESTGARLREVGTTNRTTLDDYERAVGPQTGFILKVHPSNFVIRGFTSDTPVTALATLDPPVVADIGSGLLRPDPLLPDEPDATTALTAGAALVTASGDKLLGGPQAGLLLGDTSLIERLRRHPLARALRVDKLTLAALQATLTGPLTPTWQALRTDPSSLRTRTEAVRARLAAQGIPVTLTESVAVVGGGGAPEVTLASWSLSLPESYAHTLRTGATPVVGRVERGRLLLDLRCIPTTADPDLFAAILAAAGAPTAPAPTVAVTLGADGGVGATSPSAVAAAAEDVTSSASAGSDVTSRASAARPAVVTGRPRATSGAVVAPDAEDRLHAGVPGGGGTSGSGVASGSGAGA</sequence>